<evidence type="ECO:0000256" key="15">
    <source>
        <dbReference type="PIRNR" id="PIRNR004491"/>
    </source>
</evidence>
<evidence type="ECO:0000256" key="3">
    <source>
        <dbReference type="ARBA" id="ARBA00005201"/>
    </source>
</evidence>
<keyword evidence="4 15" id="KW-0285">Flavoprotein</keyword>
<comment type="caution">
    <text evidence="17">The sequence shown here is derived from an EMBL/GenBank/DDBJ whole genome shotgun (WGS) entry which is preliminary data.</text>
</comment>
<dbReference type="Pfam" id="PF01687">
    <property type="entry name" value="Flavokinase"/>
    <property type="match status" value="1"/>
</dbReference>
<dbReference type="Pfam" id="PF06574">
    <property type="entry name" value="FAD_syn"/>
    <property type="match status" value="1"/>
</dbReference>
<dbReference type="GO" id="GO:0009231">
    <property type="term" value="P:riboflavin biosynthetic process"/>
    <property type="evidence" value="ECO:0007669"/>
    <property type="project" value="InterPro"/>
</dbReference>
<keyword evidence="5 15" id="KW-0288">FMN</keyword>
<dbReference type="EMBL" id="JAHVHU010000025">
    <property type="protein sequence ID" value="MBY5960172.1"/>
    <property type="molecule type" value="Genomic_DNA"/>
</dbReference>
<dbReference type="GO" id="GO:0008531">
    <property type="term" value="F:riboflavin kinase activity"/>
    <property type="evidence" value="ECO:0007669"/>
    <property type="project" value="UniProtKB-UniRule"/>
</dbReference>
<accession>A0A953HR04</accession>
<evidence type="ECO:0000256" key="9">
    <source>
        <dbReference type="ARBA" id="ARBA00022777"/>
    </source>
</evidence>
<evidence type="ECO:0000313" key="17">
    <source>
        <dbReference type="EMBL" id="MBY5960172.1"/>
    </source>
</evidence>
<dbReference type="GO" id="GO:0003919">
    <property type="term" value="F:FMN adenylyltransferase activity"/>
    <property type="evidence" value="ECO:0007669"/>
    <property type="project" value="UniProtKB-UniRule"/>
</dbReference>
<dbReference type="PIRSF" id="PIRSF004491">
    <property type="entry name" value="FAD_Synth"/>
    <property type="match status" value="1"/>
</dbReference>
<evidence type="ECO:0000259" key="16">
    <source>
        <dbReference type="SMART" id="SM00904"/>
    </source>
</evidence>
<comment type="similarity">
    <text evidence="15">Belongs to the ribF family.</text>
</comment>
<keyword evidence="7 15" id="KW-0548">Nucleotidyltransferase</keyword>
<keyword evidence="11 15" id="KW-0067">ATP-binding</keyword>
<reference evidence="17" key="1">
    <citation type="submission" date="2021-06" db="EMBL/GenBank/DDBJ databases">
        <title>44 bacteria genomes isolated from Dapeng, Shenzhen.</title>
        <authorList>
            <person name="Zheng W."/>
            <person name="Yu S."/>
            <person name="Huang Y."/>
        </authorList>
    </citation>
    <scope>NUCLEOTIDE SEQUENCE</scope>
    <source>
        <strain evidence="17">DP5N28-2</strain>
    </source>
</reference>
<keyword evidence="9 15" id="KW-0418">Kinase</keyword>
<comment type="pathway">
    <text evidence="2 15">Cofactor biosynthesis; FAD biosynthesis; FAD from FMN: step 1/1.</text>
</comment>
<dbReference type="AlphaFoldDB" id="A0A953HR04"/>
<evidence type="ECO:0000313" key="18">
    <source>
        <dbReference type="Proteomes" id="UP000753961"/>
    </source>
</evidence>
<dbReference type="FunFam" id="3.40.50.620:FF:000021">
    <property type="entry name" value="Riboflavin biosynthesis protein"/>
    <property type="match status" value="1"/>
</dbReference>
<comment type="catalytic activity">
    <reaction evidence="14 15">
        <text>FMN + ATP + H(+) = FAD + diphosphate</text>
        <dbReference type="Rhea" id="RHEA:17237"/>
        <dbReference type="ChEBI" id="CHEBI:15378"/>
        <dbReference type="ChEBI" id="CHEBI:30616"/>
        <dbReference type="ChEBI" id="CHEBI:33019"/>
        <dbReference type="ChEBI" id="CHEBI:57692"/>
        <dbReference type="ChEBI" id="CHEBI:58210"/>
        <dbReference type="EC" id="2.7.7.2"/>
    </reaction>
</comment>
<evidence type="ECO:0000256" key="7">
    <source>
        <dbReference type="ARBA" id="ARBA00022695"/>
    </source>
</evidence>
<evidence type="ECO:0000256" key="2">
    <source>
        <dbReference type="ARBA" id="ARBA00004726"/>
    </source>
</evidence>
<dbReference type="Proteomes" id="UP000753961">
    <property type="component" value="Unassembled WGS sequence"/>
</dbReference>
<evidence type="ECO:0000256" key="12">
    <source>
        <dbReference type="ARBA" id="ARBA00023268"/>
    </source>
</evidence>
<dbReference type="SMART" id="SM00904">
    <property type="entry name" value="Flavokinase"/>
    <property type="match status" value="1"/>
</dbReference>
<dbReference type="GO" id="GO:0006747">
    <property type="term" value="P:FAD biosynthetic process"/>
    <property type="evidence" value="ECO:0007669"/>
    <property type="project" value="UniProtKB-UniRule"/>
</dbReference>
<dbReference type="GO" id="GO:0005524">
    <property type="term" value="F:ATP binding"/>
    <property type="evidence" value="ECO:0007669"/>
    <property type="project" value="UniProtKB-UniRule"/>
</dbReference>
<dbReference type="InterPro" id="IPR015864">
    <property type="entry name" value="FAD_synthase"/>
</dbReference>
<dbReference type="InterPro" id="IPR023465">
    <property type="entry name" value="Riboflavin_kinase_dom_sf"/>
</dbReference>
<keyword evidence="12" id="KW-0511">Multifunctional enzyme</keyword>
<dbReference type="InterPro" id="IPR002606">
    <property type="entry name" value="Riboflavin_kinase_bac"/>
</dbReference>
<comment type="function">
    <text evidence="1">Catalyzes the phosphorylation of riboflavin to FMN followed by the adenylation of FMN to FAD.</text>
</comment>
<dbReference type="InterPro" id="IPR023468">
    <property type="entry name" value="Riboflavin_kinase"/>
</dbReference>
<comment type="pathway">
    <text evidence="3 15">Cofactor biosynthesis; FMN biosynthesis; FMN from riboflavin (ATP route): step 1/1.</text>
</comment>
<dbReference type="RefSeq" id="WP_222581721.1">
    <property type="nucleotide sequence ID" value="NZ_JAHVHU010000025.1"/>
</dbReference>
<evidence type="ECO:0000256" key="14">
    <source>
        <dbReference type="ARBA" id="ARBA00049494"/>
    </source>
</evidence>
<sequence length="319" mass="36573">MKIYRSIQAFRKEHIPHPVITFGSFDGVHRGHAFIFEKMAEYAQSINGETIVTTFHPHPRKVIYPNDKSMKLLTPIDEKIALLQKLNIDHLLIIPFSIEFSQMSPKEYIESFIIRYYKPHTVMIGYDHRFGLNRSGDINTLRMYQDEGEFLVTELPQKKIESMKISSTRIRQALNNKNVSEANKLLGYSYRLKGQVIHGKKIGGQIGFKTANIAINDPDKLIPGTGIYAAWVYVHGQKYQGMLYIGTKPSVPSDGEIAIEVHLFDFNKDIYHEEIIIELVAFVRKDATFESLEELTQNIQADQEKTLKILDGEKADIQS</sequence>
<keyword evidence="10 15" id="KW-0274">FAD</keyword>
<dbReference type="Gene3D" id="3.40.50.620">
    <property type="entry name" value="HUPs"/>
    <property type="match status" value="1"/>
</dbReference>
<protein>
    <recommendedName>
        <fullName evidence="15">Riboflavin biosynthesis protein</fullName>
    </recommendedName>
    <domain>
        <recommendedName>
            <fullName evidence="15">Riboflavin kinase</fullName>
            <ecNumber evidence="15">2.7.1.26</ecNumber>
        </recommendedName>
        <alternativeName>
            <fullName evidence="15">Flavokinase</fullName>
        </alternativeName>
    </domain>
    <domain>
        <recommendedName>
            <fullName evidence="15">FMN adenylyltransferase</fullName>
            <ecNumber evidence="15">2.7.7.2</ecNumber>
        </recommendedName>
        <alternativeName>
            <fullName evidence="15">FAD pyrophosphorylase</fullName>
        </alternativeName>
        <alternativeName>
            <fullName evidence="15">FAD synthase</fullName>
        </alternativeName>
    </domain>
</protein>
<evidence type="ECO:0000256" key="4">
    <source>
        <dbReference type="ARBA" id="ARBA00022630"/>
    </source>
</evidence>
<dbReference type="NCBIfam" id="TIGR00083">
    <property type="entry name" value="ribF"/>
    <property type="match status" value="1"/>
</dbReference>
<dbReference type="NCBIfam" id="NF004162">
    <property type="entry name" value="PRK05627.1-5"/>
    <property type="match status" value="1"/>
</dbReference>
<evidence type="ECO:0000256" key="13">
    <source>
        <dbReference type="ARBA" id="ARBA00047880"/>
    </source>
</evidence>
<evidence type="ECO:0000256" key="10">
    <source>
        <dbReference type="ARBA" id="ARBA00022827"/>
    </source>
</evidence>
<keyword evidence="6 15" id="KW-0808">Transferase</keyword>
<dbReference type="InterPro" id="IPR014729">
    <property type="entry name" value="Rossmann-like_a/b/a_fold"/>
</dbReference>
<evidence type="ECO:0000256" key="6">
    <source>
        <dbReference type="ARBA" id="ARBA00022679"/>
    </source>
</evidence>
<dbReference type="PANTHER" id="PTHR22749:SF6">
    <property type="entry name" value="RIBOFLAVIN KINASE"/>
    <property type="match status" value="1"/>
</dbReference>
<dbReference type="SUPFAM" id="SSF82114">
    <property type="entry name" value="Riboflavin kinase-like"/>
    <property type="match status" value="1"/>
</dbReference>
<name>A0A953HR04_9BACT</name>
<evidence type="ECO:0000256" key="11">
    <source>
        <dbReference type="ARBA" id="ARBA00022840"/>
    </source>
</evidence>
<dbReference type="GO" id="GO:0009398">
    <property type="term" value="P:FMN biosynthetic process"/>
    <property type="evidence" value="ECO:0007669"/>
    <property type="project" value="UniProtKB-UniRule"/>
</dbReference>
<feature type="domain" description="Riboflavin kinase" evidence="16">
    <location>
        <begin position="185"/>
        <end position="311"/>
    </location>
</feature>
<dbReference type="PANTHER" id="PTHR22749">
    <property type="entry name" value="RIBOFLAVIN KINASE/FMN ADENYLYLTRANSFERASE"/>
    <property type="match status" value="1"/>
</dbReference>
<comment type="catalytic activity">
    <reaction evidence="13 15">
        <text>riboflavin + ATP = FMN + ADP + H(+)</text>
        <dbReference type="Rhea" id="RHEA:14357"/>
        <dbReference type="ChEBI" id="CHEBI:15378"/>
        <dbReference type="ChEBI" id="CHEBI:30616"/>
        <dbReference type="ChEBI" id="CHEBI:57986"/>
        <dbReference type="ChEBI" id="CHEBI:58210"/>
        <dbReference type="ChEBI" id="CHEBI:456216"/>
        <dbReference type="EC" id="2.7.1.26"/>
    </reaction>
</comment>
<gene>
    <name evidence="17" type="ORF">KUV50_18610</name>
</gene>
<proteinExistence type="inferred from homology"/>
<organism evidence="17 18">
    <name type="scientific">Membranihabitans marinus</name>
    <dbReference type="NCBI Taxonomy" id="1227546"/>
    <lineage>
        <taxon>Bacteria</taxon>
        <taxon>Pseudomonadati</taxon>
        <taxon>Bacteroidota</taxon>
        <taxon>Saprospiria</taxon>
        <taxon>Saprospirales</taxon>
        <taxon>Saprospiraceae</taxon>
        <taxon>Membranihabitans</taxon>
    </lineage>
</organism>
<evidence type="ECO:0000256" key="5">
    <source>
        <dbReference type="ARBA" id="ARBA00022643"/>
    </source>
</evidence>
<dbReference type="EC" id="2.7.7.2" evidence="15"/>
<dbReference type="InterPro" id="IPR015865">
    <property type="entry name" value="Riboflavin_kinase_bac/euk"/>
</dbReference>
<dbReference type="Gene3D" id="2.40.30.30">
    <property type="entry name" value="Riboflavin kinase-like"/>
    <property type="match status" value="1"/>
</dbReference>
<dbReference type="EC" id="2.7.1.26" evidence="15"/>
<evidence type="ECO:0000256" key="8">
    <source>
        <dbReference type="ARBA" id="ARBA00022741"/>
    </source>
</evidence>
<dbReference type="SUPFAM" id="SSF52374">
    <property type="entry name" value="Nucleotidylyl transferase"/>
    <property type="match status" value="1"/>
</dbReference>
<keyword evidence="18" id="KW-1185">Reference proteome</keyword>
<keyword evidence="8 15" id="KW-0547">Nucleotide-binding</keyword>
<dbReference type="CDD" id="cd02064">
    <property type="entry name" value="FAD_synthetase_N"/>
    <property type="match status" value="1"/>
</dbReference>
<evidence type="ECO:0000256" key="1">
    <source>
        <dbReference type="ARBA" id="ARBA00002121"/>
    </source>
</evidence>